<sequence length="126" mass="14509">MEKSAQTKQLLETYYKGFAEKSNWESVIADDFEYVGGDMNNIKPVIGKQAYIEIIKRFSQRFNAMRVKQMIVEDDKASVIGNYDFVFPNGVQINGNVSENWTVEKGKLKSLTLYFDTLTFMTNLKP</sequence>
<dbReference type="InterPro" id="IPR032710">
    <property type="entry name" value="NTF2-like_dom_sf"/>
</dbReference>
<organism evidence="1 2">
    <name type="scientific">Chitinophaga rupis</name>
    <dbReference type="NCBI Taxonomy" id="573321"/>
    <lineage>
        <taxon>Bacteria</taxon>
        <taxon>Pseudomonadati</taxon>
        <taxon>Bacteroidota</taxon>
        <taxon>Chitinophagia</taxon>
        <taxon>Chitinophagales</taxon>
        <taxon>Chitinophagaceae</taxon>
        <taxon>Chitinophaga</taxon>
    </lineage>
</organism>
<accession>A0A1H8B2A5</accession>
<dbReference type="Proteomes" id="UP000198984">
    <property type="component" value="Unassembled WGS sequence"/>
</dbReference>
<evidence type="ECO:0008006" key="3">
    <source>
        <dbReference type="Google" id="ProtNLM"/>
    </source>
</evidence>
<proteinExistence type="predicted"/>
<protein>
    <recommendedName>
        <fullName evidence="3">Ketosteroid isomerase-related protein</fullName>
    </recommendedName>
</protein>
<dbReference type="RefSeq" id="WP_089917386.1">
    <property type="nucleotide sequence ID" value="NZ_FOBB01000006.1"/>
</dbReference>
<dbReference type="OrthoDB" id="1433918at2"/>
<gene>
    <name evidence="1" type="ORF">SAMN04488505_106100</name>
</gene>
<dbReference type="EMBL" id="FOBB01000006">
    <property type="protein sequence ID" value="SEM77122.1"/>
    <property type="molecule type" value="Genomic_DNA"/>
</dbReference>
<evidence type="ECO:0000313" key="2">
    <source>
        <dbReference type="Proteomes" id="UP000198984"/>
    </source>
</evidence>
<name>A0A1H8B2A5_9BACT</name>
<dbReference type="Gene3D" id="3.10.450.50">
    <property type="match status" value="1"/>
</dbReference>
<dbReference type="STRING" id="573321.SAMN04488505_106100"/>
<dbReference type="AlphaFoldDB" id="A0A1H8B2A5"/>
<keyword evidence="2" id="KW-1185">Reference proteome</keyword>
<reference evidence="1 2" key="1">
    <citation type="submission" date="2016-10" db="EMBL/GenBank/DDBJ databases">
        <authorList>
            <person name="de Groot N.N."/>
        </authorList>
    </citation>
    <scope>NUCLEOTIDE SEQUENCE [LARGE SCALE GENOMIC DNA]</scope>
    <source>
        <strain evidence="1 2">DSM 21039</strain>
    </source>
</reference>
<dbReference type="SUPFAM" id="SSF54427">
    <property type="entry name" value="NTF2-like"/>
    <property type="match status" value="1"/>
</dbReference>
<evidence type="ECO:0000313" key="1">
    <source>
        <dbReference type="EMBL" id="SEM77122.1"/>
    </source>
</evidence>